<evidence type="ECO:0000313" key="2">
    <source>
        <dbReference type="Proteomes" id="UP000492821"/>
    </source>
</evidence>
<reference evidence="3" key="2">
    <citation type="submission" date="2020-10" db="UniProtKB">
        <authorList>
            <consortium name="WormBaseParasite"/>
        </authorList>
    </citation>
    <scope>IDENTIFICATION</scope>
</reference>
<dbReference type="WBParaSite" id="Pan_g21920.t1">
    <property type="protein sequence ID" value="Pan_g21920.t1"/>
    <property type="gene ID" value="Pan_g21920"/>
</dbReference>
<name>A0A7E4ZWJ2_PANRE</name>
<dbReference type="Proteomes" id="UP000492821">
    <property type="component" value="Unassembled WGS sequence"/>
</dbReference>
<reference evidence="2" key="1">
    <citation type="journal article" date="2013" name="Genetics">
        <title>The draft genome and transcriptome of Panagrellus redivivus are shaped by the harsh demands of a free-living lifestyle.</title>
        <authorList>
            <person name="Srinivasan J."/>
            <person name="Dillman A.R."/>
            <person name="Macchietto M.G."/>
            <person name="Heikkinen L."/>
            <person name="Lakso M."/>
            <person name="Fracchia K.M."/>
            <person name="Antoshechkin I."/>
            <person name="Mortazavi A."/>
            <person name="Wong G."/>
            <person name="Sternberg P.W."/>
        </authorList>
    </citation>
    <scope>NUCLEOTIDE SEQUENCE [LARGE SCALE GENOMIC DNA]</scope>
    <source>
        <strain evidence="2">MT8872</strain>
    </source>
</reference>
<sequence length="71" mass="7889">MEYKFNLNPGYILPSKIIATITYEIEQITMIISSCETKQSKRLGSMEGCDKIHNSAPETSPTRVRHAAGST</sequence>
<dbReference type="AlphaFoldDB" id="A0A7E4ZWJ2"/>
<accession>A0A7E4ZWJ2</accession>
<keyword evidence="2" id="KW-1185">Reference proteome</keyword>
<evidence type="ECO:0000256" key="1">
    <source>
        <dbReference type="SAM" id="MobiDB-lite"/>
    </source>
</evidence>
<organism evidence="2 3">
    <name type="scientific">Panagrellus redivivus</name>
    <name type="common">Microworm</name>
    <dbReference type="NCBI Taxonomy" id="6233"/>
    <lineage>
        <taxon>Eukaryota</taxon>
        <taxon>Metazoa</taxon>
        <taxon>Ecdysozoa</taxon>
        <taxon>Nematoda</taxon>
        <taxon>Chromadorea</taxon>
        <taxon>Rhabditida</taxon>
        <taxon>Tylenchina</taxon>
        <taxon>Panagrolaimomorpha</taxon>
        <taxon>Panagrolaimoidea</taxon>
        <taxon>Panagrolaimidae</taxon>
        <taxon>Panagrellus</taxon>
    </lineage>
</organism>
<feature type="region of interest" description="Disordered" evidence="1">
    <location>
        <begin position="47"/>
        <end position="71"/>
    </location>
</feature>
<protein>
    <submittedName>
        <fullName evidence="3">Ovule protein</fullName>
    </submittedName>
</protein>
<proteinExistence type="predicted"/>
<evidence type="ECO:0000313" key="3">
    <source>
        <dbReference type="WBParaSite" id="Pan_g21920.t1"/>
    </source>
</evidence>